<evidence type="ECO:0000313" key="4">
    <source>
        <dbReference type="EMBL" id="MBP2377759.1"/>
    </source>
</evidence>
<dbReference type="InterPro" id="IPR000182">
    <property type="entry name" value="GNAT_dom"/>
</dbReference>
<feature type="domain" description="N-acetyltransferase" evidence="3">
    <location>
        <begin position="17"/>
        <end position="171"/>
    </location>
</feature>
<dbReference type="SUPFAM" id="SSF55729">
    <property type="entry name" value="Acyl-CoA N-acyltransferases (Nat)"/>
    <property type="match status" value="1"/>
</dbReference>
<keyword evidence="5" id="KW-1185">Reference proteome</keyword>
<evidence type="ECO:0000256" key="1">
    <source>
        <dbReference type="ARBA" id="ARBA00022679"/>
    </source>
</evidence>
<keyword evidence="2" id="KW-0012">Acyltransferase</keyword>
<dbReference type="CDD" id="cd04301">
    <property type="entry name" value="NAT_SF"/>
    <property type="match status" value="1"/>
</dbReference>
<evidence type="ECO:0000313" key="5">
    <source>
        <dbReference type="Proteomes" id="UP000703720"/>
    </source>
</evidence>
<comment type="caution">
    <text evidence="4">The sequence shown here is derived from an EMBL/GenBank/DDBJ whole genome shotgun (WGS) entry which is preliminary data.</text>
</comment>
<dbReference type="Pfam" id="PF00583">
    <property type="entry name" value="Acetyltransf_1"/>
    <property type="match status" value="1"/>
</dbReference>
<dbReference type="PROSITE" id="PS51186">
    <property type="entry name" value="GNAT"/>
    <property type="match status" value="1"/>
</dbReference>
<name>A0ABS4WNH6_9MICO</name>
<dbReference type="InterPro" id="IPR050832">
    <property type="entry name" value="Bact_Acetyltransf"/>
</dbReference>
<dbReference type="RefSeq" id="WP_307803558.1">
    <property type="nucleotide sequence ID" value="NZ_BAAAIO010000001.1"/>
</dbReference>
<proteinExistence type="predicted"/>
<evidence type="ECO:0000259" key="3">
    <source>
        <dbReference type="PROSITE" id="PS51186"/>
    </source>
</evidence>
<gene>
    <name evidence="4" type="ORF">JOF42_001254</name>
</gene>
<reference evidence="4 5" key="1">
    <citation type="submission" date="2021-03" db="EMBL/GenBank/DDBJ databases">
        <title>Sequencing the genomes of 1000 actinobacteria strains.</title>
        <authorList>
            <person name="Klenk H.-P."/>
        </authorList>
    </citation>
    <scope>NUCLEOTIDE SEQUENCE [LARGE SCALE GENOMIC DNA]</scope>
    <source>
        <strain evidence="4 5">DSM 13468</strain>
    </source>
</reference>
<dbReference type="EMBL" id="JAGIOA010000001">
    <property type="protein sequence ID" value="MBP2377759.1"/>
    <property type="molecule type" value="Genomic_DNA"/>
</dbReference>
<evidence type="ECO:0000256" key="2">
    <source>
        <dbReference type="ARBA" id="ARBA00023315"/>
    </source>
</evidence>
<dbReference type="Gene3D" id="3.40.630.30">
    <property type="match status" value="1"/>
</dbReference>
<dbReference type="InterPro" id="IPR016181">
    <property type="entry name" value="Acyl_CoA_acyltransferase"/>
</dbReference>
<protein>
    <submittedName>
        <fullName evidence="4">GNAT superfamily N-acetyltransferase</fullName>
    </submittedName>
</protein>
<dbReference type="PANTHER" id="PTHR43877">
    <property type="entry name" value="AMINOALKYLPHOSPHONATE N-ACETYLTRANSFERASE-RELATED-RELATED"/>
    <property type="match status" value="1"/>
</dbReference>
<organism evidence="4 5">
    <name type="scientific">Microbacterium phyllosphaerae</name>
    <dbReference type="NCBI Taxonomy" id="124798"/>
    <lineage>
        <taxon>Bacteria</taxon>
        <taxon>Bacillati</taxon>
        <taxon>Actinomycetota</taxon>
        <taxon>Actinomycetes</taxon>
        <taxon>Micrococcales</taxon>
        <taxon>Microbacteriaceae</taxon>
        <taxon>Microbacterium</taxon>
    </lineage>
</organism>
<dbReference type="Proteomes" id="UP000703720">
    <property type="component" value="Unassembled WGS sequence"/>
</dbReference>
<dbReference type="PANTHER" id="PTHR43877:SF2">
    <property type="entry name" value="AMINOALKYLPHOSPHONATE N-ACETYLTRANSFERASE-RELATED"/>
    <property type="match status" value="1"/>
</dbReference>
<accession>A0ABS4WNH6</accession>
<keyword evidence="1" id="KW-0808">Transferase</keyword>
<sequence length="173" mass="18395">MAQATDAENEETSSMSVTIERVAWTHPDAERLRAAQRVELDARYGSDDHEPGIVPSADDVPVFLLARDAHGEAIVCGGLRLLDDEALSDGVAEIKRMYAAPQARGTGAATALLRALEGAAGELGLRLLVLETGTAQPDAVRFYEREGYAPIPLYGHYIGSDLSLCFAKALAAA</sequence>